<reference evidence="8 10" key="1">
    <citation type="journal article" date="2018" name="Vet. Microbiol.">
        <title>Clonal diversity and geographic distribution of methicillin-resistant Staphylococcus pseudintermedius from Australian animals: Discovery of novel sequence types.</title>
        <authorList>
            <person name="Worthing K.A."/>
            <person name="Abraham S."/>
            <person name="Coombs G.W."/>
            <person name="Pang S."/>
            <person name="Saputra S."/>
            <person name="Jordan D."/>
            <person name="Trott D.J."/>
            <person name="Norris J.M."/>
        </authorList>
    </citation>
    <scope>NUCLEOTIDE SEQUENCE [LARGE SCALE GENOMIC DNA]</scope>
    <source>
        <strain evidence="8 10">ST71 3</strain>
    </source>
</reference>
<comment type="function">
    <text evidence="5">Role in growth on acetoin or butanediol. Involved in the breakdown of these compounds used as a carbon source.</text>
</comment>
<dbReference type="InterPro" id="IPR023801">
    <property type="entry name" value="His_deacetylse_dom"/>
</dbReference>
<reference evidence="7 12" key="4">
    <citation type="submission" date="2018-11" db="EMBL/GenBank/DDBJ databases">
        <authorList>
            <consortium name="Veterinary Laboratory Investigation and Response Network"/>
        </authorList>
    </citation>
    <scope>NUCLEOTIDE SEQUENCE [LARGE SCALE GENOMIC DNA]</scope>
    <source>
        <strain evidence="7 12">SPSE-18-VL-LA-PA-Ryan-0021</strain>
    </source>
</reference>
<evidence type="ECO:0000256" key="1">
    <source>
        <dbReference type="ARBA" id="ARBA00005101"/>
    </source>
</evidence>
<comment type="similarity">
    <text evidence="2">Belongs to the histone deacetylase family.</text>
</comment>
<dbReference type="GO" id="GO:0040029">
    <property type="term" value="P:epigenetic regulation of gene expression"/>
    <property type="evidence" value="ECO:0007669"/>
    <property type="project" value="TreeGrafter"/>
</dbReference>
<evidence type="ECO:0000313" key="10">
    <source>
        <dbReference type="Proteomes" id="UP000246351"/>
    </source>
</evidence>
<evidence type="ECO:0000313" key="7">
    <source>
        <dbReference type="EMBL" id="EGQ4384868.1"/>
    </source>
</evidence>
<dbReference type="EMBL" id="QEIV01000559">
    <property type="protein sequence ID" value="PWZ98711.1"/>
    <property type="molecule type" value="Genomic_DNA"/>
</dbReference>
<protein>
    <recommendedName>
        <fullName evidence="3">Acetoin utilization protein AcuC</fullName>
    </recommendedName>
</protein>
<dbReference type="SUPFAM" id="SSF52768">
    <property type="entry name" value="Arginase/deacetylase"/>
    <property type="match status" value="1"/>
</dbReference>
<comment type="caution">
    <text evidence="8">The sequence shown here is derived from an EMBL/GenBank/DDBJ whole genome shotgun (WGS) entry which is preliminary data.</text>
</comment>
<keyword evidence="12" id="KW-1185">Reference proteome</keyword>
<proteinExistence type="inferred from homology"/>
<gene>
    <name evidence="8" type="ORF">DD924_06615</name>
    <name evidence="9" type="ORF">DV961_03565</name>
    <name evidence="7" type="ORF">EGV54_07135</name>
</gene>
<dbReference type="Proteomes" id="UP000246351">
    <property type="component" value="Unassembled WGS sequence"/>
</dbReference>
<accession>A0A2A4EK52</accession>
<evidence type="ECO:0000256" key="5">
    <source>
        <dbReference type="ARBA" id="ARBA00024669"/>
    </source>
</evidence>
<dbReference type="GO" id="GO:0004407">
    <property type="term" value="F:histone deacetylase activity"/>
    <property type="evidence" value="ECO:0007669"/>
    <property type="project" value="TreeGrafter"/>
</dbReference>
<dbReference type="Proteomes" id="UP000256409">
    <property type="component" value="Unassembled WGS sequence"/>
</dbReference>
<evidence type="ECO:0000259" key="6">
    <source>
        <dbReference type="Pfam" id="PF00850"/>
    </source>
</evidence>
<dbReference type="UniPathway" id="UPA00040"/>
<dbReference type="Gene3D" id="3.40.800.20">
    <property type="entry name" value="Histone deacetylase domain"/>
    <property type="match status" value="1"/>
</dbReference>
<dbReference type="OMA" id="GWLRAFH"/>
<dbReference type="Pfam" id="PF00850">
    <property type="entry name" value="Hist_deacetyl"/>
    <property type="match status" value="1"/>
</dbReference>
<evidence type="ECO:0000256" key="3">
    <source>
        <dbReference type="ARBA" id="ARBA00020218"/>
    </source>
</evidence>
<dbReference type="EMBL" id="QQPC01000015">
    <property type="protein sequence ID" value="REA83187.1"/>
    <property type="molecule type" value="Genomic_DNA"/>
</dbReference>
<dbReference type="PRINTS" id="PR01270">
    <property type="entry name" value="HDASUPER"/>
</dbReference>
<evidence type="ECO:0000313" key="12">
    <source>
        <dbReference type="Proteomes" id="UP000600220"/>
    </source>
</evidence>
<dbReference type="Proteomes" id="UP000600220">
    <property type="component" value="Unassembled WGS sequence"/>
</dbReference>
<dbReference type="AlphaFoldDB" id="A0A2A4EK52"/>
<dbReference type="STRING" id="937773.SPSINT_1502"/>
<dbReference type="PANTHER" id="PTHR10625:SF10">
    <property type="entry name" value="HISTONE DEACETYLASE HDAC1"/>
    <property type="match status" value="1"/>
</dbReference>
<comment type="pathway">
    <text evidence="1">Ketone degradation; acetoin degradation.</text>
</comment>
<dbReference type="InterPro" id="IPR003085">
    <property type="entry name" value="AcuC"/>
</dbReference>
<dbReference type="InterPro" id="IPR023696">
    <property type="entry name" value="Ureohydrolase_dom_sf"/>
</dbReference>
<dbReference type="PANTHER" id="PTHR10625">
    <property type="entry name" value="HISTONE DEACETYLASE HDAC1-RELATED"/>
    <property type="match status" value="1"/>
</dbReference>
<dbReference type="GO" id="GO:0045150">
    <property type="term" value="P:acetoin catabolic process"/>
    <property type="evidence" value="ECO:0007669"/>
    <property type="project" value="UniProtKB-UniPathway"/>
</dbReference>
<name>A0A2A4EK52_STAPS</name>
<dbReference type="InterPro" id="IPR000286">
    <property type="entry name" value="HDACs"/>
</dbReference>
<sequence length="385" mass="44560">MPNHSQQETGYVYSDALLRYRFHNKHPFNQMRVKLTTELLLSTGYLSESQIITPRQATIDEIAMVHKYDYIQAVMRGEKNLLTPDEQQKYGLDDEDTHVFSRIHRSTATIIGGGLNLVDAIMEGKFRNGCHLAGGLHHAHEGRASGFCVYNDAAIYIKYLNEKYQQRVLYIDTDAHHGDGVQWTFYASNQVMNYSIHETGKFLFPGSGHYTERGTDQGFGYSINVPLEPYTEHDSFLEVFKKTLNQVAESFQPDFIVSVNGSDIHYLDPLTHMSCDLNTLYQIPYIITEVAEKYCGGKQIMLGGGGYNIWRVVPRAWSHIYLSLIHQPRLHGRLPEDWLNKWRHYSPVPIPEYWEEQYDDYQDIPRRPEIAKQNNQVAENILSWF</sequence>
<dbReference type="RefSeq" id="WP_014613633.1">
    <property type="nucleotide sequence ID" value="NZ_AP019372.1"/>
</dbReference>
<dbReference type="CDD" id="cd09994">
    <property type="entry name" value="HDAC_AcuC_like"/>
    <property type="match status" value="1"/>
</dbReference>
<dbReference type="OrthoDB" id="9808367at2"/>
<dbReference type="EMBL" id="AAXKXX010000008">
    <property type="protein sequence ID" value="EGQ4384868.1"/>
    <property type="molecule type" value="Genomic_DNA"/>
</dbReference>
<evidence type="ECO:0000313" key="8">
    <source>
        <dbReference type="EMBL" id="PWZ98711.1"/>
    </source>
</evidence>
<evidence type="ECO:0000256" key="2">
    <source>
        <dbReference type="ARBA" id="ARBA00005947"/>
    </source>
</evidence>
<reference evidence="11" key="3">
    <citation type="journal article" date="2018" name="Vet. Microbiol.">
        <title>Molecular epidemiology of methicillin-resistant staphylococci amongst veterinary personnel, personnel-owned pets, patients and the hospital environment of two companion animal veterinary hospitals.</title>
        <authorList>
            <person name="Worthing K.A."/>
            <person name="Brown J."/>
            <person name="Gerber L."/>
            <person name="Abraham S."/>
            <person name="Trott D."/>
            <person name="Norris J.M."/>
        </authorList>
    </citation>
    <scope>NUCLEOTIDE SEQUENCE [LARGE SCALE GENOMIC DNA]</scope>
    <source>
        <strain evidence="11">ST496-2</strain>
    </source>
</reference>
<evidence type="ECO:0000256" key="4">
    <source>
        <dbReference type="ARBA" id="ARBA00022627"/>
    </source>
</evidence>
<feature type="domain" description="Histone deacetylase" evidence="6">
    <location>
        <begin position="26"/>
        <end position="320"/>
    </location>
</feature>
<keyword evidence="4" id="KW-0006">Acetoin catabolism</keyword>
<reference evidence="9" key="2">
    <citation type="journal article" date="2018" name="Vet. Microbiol.">
        <title>Methicillin-resistant staphylococci amongst veterinary personnel, personnel-owned pets, patients and the hospital environment of two small animal veterinary hospitals.</title>
        <authorList>
            <person name="Worthing K.A."/>
            <person name="Brown J."/>
            <person name="Gerber L."/>
            <person name="Abraham S."/>
            <person name="Trott D."/>
            <person name="Norris J.M."/>
        </authorList>
    </citation>
    <scope>NUCLEOTIDE SEQUENCE</scope>
    <source>
        <strain evidence="9">ST496-2</strain>
    </source>
</reference>
<evidence type="ECO:0000313" key="9">
    <source>
        <dbReference type="EMBL" id="REA83187.1"/>
    </source>
</evidence>
<dbReference type="PRINTS" id="PR01272">
    <property type="entry name" value="ACUCPROTEIN"/>
</dbReference>
<dbReference type="InterPro" id="IPR037138">
    <property type="entry name" value="His_deacetylse_dom_sf"/>
</dbReference>
<evidence type="ECO:0000313" key="11">
    <source>
        <dbReference type="Proteomes" id="UP000256409"/>
    </source>
</evidence>
<organism evidence="8 10">
    <name type="scientific">Staphylococcus pseudintermedius</name>
    <dbReference type="NCBI Taxonomy" id="283734"/>
    <lineage>
        <taxon>Bacteria</taxon>
        <taxon>Bacillati</taxon>
        <taxon>Bacillota</taxon>
        <taxon>Bacilli</taxon>
        <taxon>Bacillales</taxon>
        <taxon>Staphylococcaceae</taxon>
        <taxon>Staphylococcus</taxon>
        <taxon>Staphylococcus intermedius group</taxon>
    </lineage>
</organism>